<keyword evidence="1" id="KW-0472">Membrane</keyword>
<reference evidence="2" key="1">
    <citation type="submission" date="2022-06" db="EMBL/GenBank/DDBJ databases">
        <title>Aeoliella straminimaris, a novel planctomycete from sediments.</title>
        <authorList>
            <person name="Vitorino I.R."/>
            <person name="Lage O.M."/>
        </authorList>
    </citation>
    <scope>NUCLEOTIDE SEQUENCE</scope>
    <source>
        <strain evidence="2">ICT_H6.2</strain>
    </source>
</reference>
<dbReference type="PANTHER" id="PTHR35337">
    <property type="entry name" value="SLR1478 PROTEIN"/>
    <property type="match status" value="1"/>
</dbReference>
<evidence type="ECO:0000313" key="3">
    <source>
        <dbReference type="Proteomes" id="UP001155241"/>
    </source>
</evidence>
<gene>
    <name evidence="2" type="ORF">NG895_13920</name>
</gene>
<keyword evidence="3" id="KW-1185">Reference proteome</keyword>
<feature type="transmembrane region" description="Helical" evidence="1">
    <location>
        <begin position="271"/>
        <end position="291"/>
    </location>
</feature>
<dbReference type="Pfam" id="PF01944">
    <property type="entry name" value="SpoIIM"/>
    <property type="match status" value="1"/>
</dbReference>
<keyword evidence="1" id="KW-0812">Transmembrane</keyword>
<dbReference type="InterPro" id="IPR002798">
    <property type="entry name" value="SpoIIM-like"/>
</dbReference>
<feature type="transmembrane region" description="Helical" evidence="1">
    <location>
        <begin position="185"/>
        <end position="211"/>
    </location>
</feature>
<dbReference type="PANTHER" id="PTHR35337:SF1">
    <property type="entry name" value="SLR1478 PROTEIN"/>
    <property type="match status" value="1"/>
</dbReference>
<evidence type="ECO:0000256" key="1">
    <source>
        <dbReference type="SAM" id="Phobius"/>
    </source>
</evidence>
<feature type="transmembrane region" description="Helical" evidence="1">
    <location>
        <begin position="298"/>
        <end position="318"/>
    </location>
</feature>
<protein>
    <submittedName>
        <fullName evidence="2">Stage II sporulation protein M</fullName>
    </submittedName>
</protein>
<feature type="transmembrane region" description="Helical" evidence="1">
    <location>
        <begin position="232"/>
        <end position="251"/>
    </location>
</feature>
<dbReference type="EMBL" id="JAMXLR010000051">
    <property type="protein sequence ID" value="MCO6045002.1"/>
    <property type="molecule type" value="Genomic_DNA"/>
</dbReference>
<dbReference type="Proteomes" id="UP001155241">
    <property type="component" value="Unassembled WGS sequence"/>
</dbReference>
<organism evidence="2 3">
    <name type="scientific">Aeoliella straminimaris</name>
    <dbReference type="NCBI Taxonomy" id="2954799"/>
    <lineage>
        <taxon>Bacteria</taxon>
        <taxon>Pseudomonadati</taxon>
        <taxon>Planctomycetota</taxon>
        <taxon>Planctomycetia</taxon>
        <taxon>Pirellulales</taxon>
        <taxon>Lacipirellulaceae</taxon>
        <taxon>Aeoliella</taxon>
    </lineage>
</organism>
<feature type="transmembrane region" description="Helical" evidence="1">
    <location>
        <begin position="106"/>
        <end position="126"/>
    </location>
</feature>
<sequence>MKAAELVESRMVDWRKLEQACIRLETGGRRDRLSPQARAQFAAAYRAACADLALADAYQLPATTVRYLHQLVGRAHNQLYRSQRFAYRTWFDEIFRRVPQRLFHDGYVRLAFVLFWGTFLVSAFLASKWTPMYQFSENVLTREYIMQMEDMYTDAPWDGGRSTGAEGLMLGFYVNHNTTIGLRCFAMGLLFGIGGLLETMHNAVVIGAVFGHMTTVPQQDNFFQFVTAHGPFELTAVVLSAAAGMRLGFSLVNTHGMRRFDSLALAARQSLPTMLVAVALFFMAAVIEGFLSPSPAPYALKALVAMMSMLMLMIYFTVLGYSDEPPSDDTELEALF</sequence>
<dbReference type="RefSeq" id="WP_252853115.1">
    <property type="nucleotide sequence ID" value="NZ_JAMXLR010000051.1"/>
</dbReference>
<keyword evidence="1" id="KW-1133">Transmembrane helix</keyword>
<evidence type="ECO:0000313" key="2">
    <source>
        <dbReference type="EMBL" id="MCO6045002.1"/>
    </source>
</evidence>
<dbReference type="AlphaFoldDB" id="A0A9X2F9Q9"/>
<comment type="caution">
    <text evidence="2">The sequence shown here is derived from an EMBL/GenBank/DDBJ whole genome shotgun (WGS) entry which is preliminary data.</text>
</comment>
<name>A0A9X2F9Q9_9BACT</name>
<proteinExistence type="predicted"/>
<accession>A0A9X2F9Q9</accession>